<protein>
    <submittedName>
        <fullName evidence="3">Alpha beta hydrolase</fullName>
    </submittedName>
</protein>
<dbReference type="RefSeq" id="XP_020127305.1">
    <property type="nucleotide sequence ID" value="XM_020277194.1"/>
</dbReference>
<gene>
    <name evidence="3" type="ORF">BKCO1_5300082</name>
</gene>
<feature type="compositionally biased region" description="Polar residues" evidence="1">
    <location>
        <begin position="1"/>
        <end position="11"/>
    </location>
</feature>
<dbReference type="OrthoDB" id="19657at2759"/>
<accession>A0A1J9RU63</accession>
<evidence type="ECO:0000259" key="2">
    <source>
        <dbReference type="Pfam" id="PF12697"/>
    </source>
</evidence>
<dbReference type="AlphaFoldDB" id="A0A1J9RU63"/>
<dbReference type="InterPro" id="IPR000073">
    <property type="entry name" value="AB_hydrolase_1"/>
</dbReference>
<dbReference type="Gene3D" id="3.40.50.1820">
    <property type="entry name" value="alpha/beta hydrolase"/>
    <property type="match status" value="1"/>
</dbReference>
<name>A0A1J9RU63_9PEZI</name>
<dbReference type="EMBL" id="MNUE01000053">
    <property type="protein sequence ID" value="OJD31045.1"/>
    <property type="molecule type" value="Genomic_DNA"/>
</dbReference>
<dbReference type="InterPro" id="IPR029058">
    <property type="entry name" value="AB_hydrolase_fold"/>
</dbReference>
<dbReference type="InterPro" id="IPR050266">
    <property type="entry name" value="AB_hydrolase_sf"/>
</dbReference>
<dbReference type="SUPFAM" id="SSF53474">
    <property type="entry name" value="alpha/beta-Hydrolases"/>
    <property type="match status" value="1"/>
</dbReference>
<keyword evidence="4" id="KW-1185">Reference proteome</keyword>
<dbReference type="GO" id="GO:0047372">
    <property type="term" value="F:monoacylglycerol lipase activity"/>
    <property type="evidence" value="ECO:0007669"/>
    <property type="project" value="TreeGrafter"/>
</dbReference>
<sequence length="349" mass="37417">MASTTAEQPTFTPLPRRHITLPNPLTNTTITASFAASFPPTSSSSSSPDPAKPTIVFLHSFSTDSSLFAPQFADPRLRDSCNLIAIDLLGHGGTRIYEGIVGEEENEEDGERRQRDCGWTYWDSAAMVVGVLRGLGLRKGCFVQGTSQGGWVAVRVALVAPEMIAGIIPMGTSIDHESPHSITLGCWDGRSVALNGPIAFTSTSAGSPTPSFAPPDQYCDYLVAVGFAPGRLSPAAAAFWNRRIKENYAGDAGRRRLRTAAVCLAERDGLLGRVGEGVRCPVLWLQGDRDEVYSVANAEEGIKAFGEGGENRLVVVEGGSHFLSADAFGEVNGLVWEFVEKWWKGGELV</sequence>
<dbReference type="GeneID" id="31017455"/>
<comment type="caution">
    <text evidence="3">The sequence shown here is derived from an EMBL/GenBank/DDBJ whole genome shotgun (WGS) entry which is preliminary data.</text>
</comment>
<dbReference type="PANTHER" id="PTHR43798">
    <property type="entry name" value="MONOACYLGLYCEROL LIPASE"/>
    <property type="match status" value="1"/>
</dbReference>
<proteinExistence type="predicted"/>
<dbReference type="STRING" id="236234.A0A1J9RU63"/>
<dbReference type="GO" id="GO:0016020">
    <property type="term" value="C:membrane"/>
    <property type="evidence" value="ECO:0007669"/>
    <property type="project" value="TreeGrafter"/>
</dbReference>
<evidence type="ECO:0000313" key="3">
    <source>
        <dbReference type="EMBL" id="OJD31045.1"/>
    </source>
</evidence>
<keyword evidence="3" id="KW-0378">Hydrolase</keyword>
<reference evidence="3 4" key="1">
    <citation type="submission" date="2016-10" db="EMBL/GenBank/DDBJ databases">
        <title>Proteomics and genomics reveal pathogen-plant mechanisms compatible with a hemibiotrophic lifestyle of Diplodia corticola.</title>
        <authorList>
            <person name="Fernandes I."/>
            <person name="De Jonge R."/>
            <person name="Van De Peer Y."/>
            <person name="Devreese B."/>
            <person name="Alves A."/>
            <person name="Esteves A.C."/>
        </authorList>
    </citation>
    <scope>NUCLEOTIDE SEQUENCE [LARGE SCALE GENOMIC DNA]</scope>
    <source>
        <strain evidence="3 4">CBS 112549</strain>
    </source>
</reference>
<organism evidence="3 4">
    <name type="scientific">Diplodia corticola</name>
    <dbReference type="NCBI Taxonomy" id="236234"/>
    <lineage>
        <taxon>Eukaryota</taxon>
        <taxon>Fungi</taxon>
        <taxon>Dikarya</taxon>
        <taxon>Ascomycota</taxon>
        <taxon>Pezizomycotina</taxon>
        <taxon>Dothideomycetes</taxon>
        <taxon>Dothideomycetes incertae sedis</taxon>
        <taxon>Botryosphaeriales</taxon>
        <taxon>Botryosphaeriaceae</taxon>
        <taxon>Diplodia</taxon>
    </lineage>
</organism>
<dbReference type="Proteomes" id="UP000183809">
    <property type="component" value="Unassembled WGS sequence"/>
</dbReference>
<dbReference type="PANTHER" id="PTHR43798:SF33">
    <property type="entry name" value="HYDROLASE, PUTATIVE (AFU_ORTHOLOGUE AFUA_2G14860)-RELATED"/>
    <property type="match status" value="1"/>
</dbReference>
<evidence type="ECO:0000256" key="1">
    <source>
        <dbReference type="SAM" id="MobiDB-lite"/>
    </source>
</evidence>
<dbReference type="Pfam" id="PF12697">
    <property type="entry name" value="Abhydrolase_6"/>
    <property type="match status" value="1"/>
</dbReference>
<evidence type="ECO:0000313" key="4">
    <source>
        <dbReference type="Proteomes" id="UP000183809"/>
    </source>
</evidence>
<feature type="region of interest" description="Disordered" evidence="1">
    <location>
        <begin position="1"/>
        <end position="22"/>
    </location>
</feature>
<feature type="domain" description="AB hydrolase-1" evidence="2">
    <location>
        <begin position="55"/>
        <end position="327"/>
    </location>
</feature>
<dbReference type="GO" id="GO:0046464">
    <property type="term" value="P:acylglycerol catabolic process"/>
    <property type="evidence" value="ECO:0007669"/>
    <property type="project" value="TreeGrafter"/>
</dbReference>